<dbReference type="AlphaFoldDB" id="A0A3M0AQT5"/>
<protein>
    <submittedName>
        <fullName evidence="5">Outer membrane usher protein FimD/PapC</fullName>
    </submittedName>
</protein>
<gene>
    <name evidence="5" type="ORF">DFR27_1179</name>
</gene>
<evidence type="ECO:0000259" key="3">
    <source>
        <dbReference type="Pfam" id="PF15976"/>
    </source>
</evidence>
<dbReference type="Proteomes" id="UP000267187">
    <property type="component" value="Unassembled WGS sequence"/>
</dbReference>
<proteinExistence type="predicted"/>
<keyword evidence="6" id="KW-1185">Reference proteome</keyword>
<accession>A0A3M0AQT5</accession>
<evidence type="ECO:0000259" key="4">
    <source>
        <dbReference type="Pfam" id="PF16967"/>
    </source>
</evidence>
<dbReference type="Pfam" id="PF15976">
    <property type="entry name" value="CooC_C"/>
    <property type="match status" value="1"/>
</dbReference>
<evidence type="ECO:0000256" key="1">
    <source>
        <dbReference type="ARBA" id="ARBA00022729"/>
    </source>
</evidence>
<dbReference type="RefSeq" id="WP_121876506.1">
    <property type="nucleotide sequence ID" value="NZ_REFJ01000002.1"/>
</dbReference>
<sequence length="900" mass="99737">MYRAVIFACCSFLAVSLMAQNANDYVATAPGGEYFSDQNVRVQFFCSLQKDVVEAQRDSIAALYGWYLDIGGKSPLSCLRSAEVPLPIAFNWLERSRRFGFNDAEILNQPLEDAPVAVTAWVPPGFESLLEPQVTRADVFFGGRRIGSYMLIYTPDRVEFQNPELIVERLPDLLEPARVMQSLSGALDPNSVFACGLRGTMGCGELQPTPTVAAVIFDESRFRVDVFVSPEQLAVRSAGVQKFLPPSSAQWSMMQSLYLAMSGDVSDPAAVYSLAGTNTIAWRENRLVTDLNYSDDDLDIDEFALQRDYEGLSYRAGYFNTDSSLLSFGYGGSMRGISMGTSIDTRTDLRQSAGNEITVFLSSRSRVAIYKDGRLVSAQNYDAGNQIIDTTALPGGSYDIDIEITDASGRSTVETRFYVKSSRLPPKDESEWYFELGEATEAIADEVLRQPDGDWITRGGYSTRLSDTIGIGGGLAAHKDETMAEFDLFNIGRYHELQTSIAYSDNDAYGVNLNSNFSVDRWSMAANLRYVDNAHYDNDINPDLTRSLLGNSLTQGSLSLQRSTDFGYFSLQARYNDRFAQEELKTYTFRYTAPAYDFFGSDLYGRVELSKENDDWLALFTVTLRIDDGNFSYRVEPGYRQDYIADTDDYEDEPSLELNADWQDGDRFISDLRLNANAFARPDISGVSLGYDHSFRYGRIRSEVEHIDRNGQKTDSFNLNASTSFIVTDENVAVGGQQQSQSAVVINLDGQLEGVWFDVLVDKRPVAYAIAGTATVVTLRPFETYEIELRARGNGFADVQGDVRSVTLYPGNVVDLSWDVAMVDVVFGQVSLPNGEPVANAVVGGIPGFSVTDEYGLFQAEMKQGTSELTFQTREYSCTVAVPEYRGRAGVASLGSLQCE</sequence>
<dbReference type="PANTHER" id="PTHR30451:SF8">
    <property type="entry name" value="FIMBRIAL USHER PROTEIN"/>
    <property type="match status" value="1"/>
</dbReference>
<dbReference type="GO" id="GO:0009297">
    <property type="term" value="P:pilus assembly"/>
    <property type="evidence" value="ECO:0007669"/>
    <property type="project" value="InterPro"/>
</dbReference>
<dbReference type="GO" id="GO:0009279">
    <property type="term" value="C:cell outer membrane"/>
    <property type="evidence" value="ECO:0007669"/>
    <property type="project" value="TreeGrafter"/>
</dbReference>
<dbReference type="InterPro" id="IPR000015">
    <property type="entry name" value="Fimb_usher"/>
</dbReference>
<dbReference type="EMBL" id="REFJ01000002">
    <property type="protein sequence ID" value="RMA81362.1"/>
    <property type="molecule type" value="Genomic_DNA"/>
</dbReference>
<dbReference type="InterPro" id="IPR031917">
    <property type="entry name" value="Pilus_assem_C"/>
</dbReference>
<dbReference type="OrthoDB" id="6187408at2"/>
<comment type="caution">
    <text evidence="5">The sequence shown here is derived from an EMBL/GenBank/DDBJ whole genome shotgun (WGS) entry which is preliminary data.</text>
</comment>
<reference evidence="5 6" key="1">
    <citation type="submission" date="2018-10" db="EMBL/GenBank/DDBJ databases">
        <title>Genomic Encyclopedia of Type Strains, Phase IV (KMG-IV): sequencing the most valuable type-strain genomes for metagenomic binning, comparative biology and taxonomic classification.</title>
        <authorList>
            <person name="Goeker M."/>
        </authorList>
    </citation>
    <scope>NUCLEOTIDE SEQUENCE [LARGE SCALE GENOMIC DNA]</scope>
    <source>
        <strain evidence="5 6">DSM 25080</strain>
    </source>
</reference>
<name>A0A3M0AQT5_9GAMM</name>
<organism evidence="5 6">
    <name type="scientific">Umboniibacter marinipuniceus</name>
    <dbReference type="NCBI Taxonomy" id="569599"/>
    <lineage>
        <taxon>Bacteria</taxon>
        <taxon>Pseudomonadati</taxon>
        <taxon>Pseudomonadota</taxon>
        <taxon>Gammaproteobacteria</taxon>
        <taxon>Cellvibrionales</taxon>
        <taxon>Cellvibrionaceae</taxon>
        <taxon>Umboniibacter</taxon>
    </lineage>
</organism>
<feature type="domain" description="Pilus assembly protein C-terminal" evidence="3">
    <location>
        <begin position="808"/>
        <end position="899"/>
    </location>
</feature>
<feature type="domain" description="Pilus assembly protein E-set like" evidence="4">
    <location>
        <begin position="356"/>
        <end position="409"/>
    </location>
</feature>
<evidence type="ECO:0000313" key="6">
    <source>
        <dbReference type="Proteomes" id="UP000267187"/>
    </source>
</evidence>
<feature type="chain" id="PRO_5018178953" evidence="2">
    <location>
        <begin position="20"/>
        <end position="900"/>
    </location>
</feature>
<dbReference type="Pfam" id="PF16967">
    <property type="entry name" value="TcfC"/>
    <property type="match status" value="1"/>
</dbReference>
<evidence type="ECO:0000256" key="2">
    <source>
        <dbReference type="SAM" id="SignalP"/>
    </source>
</evidence>
<feature type="signal peptide" evidence="2">
    <location>
        <begin position="1"/>
        <end position="19"/>
    </location>
</feature>
<keyword evidence="1 2" id="KW-0732">Signal</keyword>
<dbReference type="PANTHER" id="PTHR30451">
    <property type="entry name" value="OUTER MEMBRANE USHER PROTEIN"/>
    <property type="match status" value="1"/>
</dbReference>
<dbReference type="GO" id="GO:0015473">
    <property type="term" value="F:fimbrial usher porin activity"/>
    <property type="evidence" value="ECO:0007669"/>
    <property type="project" value="InterPro"/>
</dbReference>
<evidence type="ECO:0000313" key="5">
    <source>
        <dbReference type="EMBL" id="RMA81362.1"/>
    </source>
</evidence>
<dbReference type="InterPro" id="IPR032636">
    <property type="entry name" value="Pilus_assem_E-set-like_dom"/>
</dbReference>